<dbReference type="GO" id="GO:0009279">
    <property type="term" value="C:cell outer membrane"/>
    <property type="evidence" value="ECO:0007669"/>
    <property type="project" value="UniProtKB-SubCell"/>
</dbReference>
<dbReference type="EMBL" id="SNVI01000008">
    <property type="protein sequence ID" value="TFE36389.1"/>
    <property type="molecule type" value="Genomic_DNA"/>
</dbReference>
<evidence type="ECO:0000256" key="1">
    <source>
        <dbReference type="ARBA" id="ARBA00004571"/>
    </source>
</evidence>
<keyword evidence="7" id="KW-0406">Ion transport</keyword>
<dbReference type="RefSeq" id="WP_134466498.1">
    <property type="nucleotide sequence ID" value="NZ_SNVI01000008.1"/>
</dbReference>
<evidence type="ECO:0000256" key="11">
    <source>
        <dbReference type="PROSITE-ProRule" id="PRU01360"/>
    </source>
</evidence>
<evidence type="ECO:0000256" key="5">
    <source>
        <dbReference type="ARBA" id="ARBA00022692"/>
    </source>
</evidence>
<reference evidence="16 17" key="1">
    <citation type="submission" date="2019-03" db="EMBL/GenBank/DDBJ databases">
        <title>Complete Genome Sequence of Paraburkholderia dipogonis ICMP 19430T, a Nitrogen-fixing Symbiont of the South African Invasive Legume Dipogon lignosus in New Zealand.</title>
        <authorList>
            <person name="De Meyer S.E."/>
        </authorList>
    </citation>
    <scope>NUCLEOTIDE SEQUENCE [LARGE SCALE GENOMIC DNA]</scope>
    <source>
        <strain evidence="16 17">ICMP 19430</strain>
    </source>
</reference>
<evidence type="ECO:0000256" key="4">
    <source>
        <dbReference type="ARBA" id="ARBA00022496"/>
    </source>
</evidence>
<evidence type="ECO:0000313" key="16">
    <source>
        <dbReference type="EMBL" id="TFE36389.1"/>
    </source>
</evidence>
<keyword evidence="8 12" id="KW-0798">TonB box</keyword>
<keyword evidence="2 11" id="KW-0813">Transport</keyword>
<dbReference type="Pfam" id="PF00593">
    <property type="entry name" value="TonB_dep_Rec_b-barrel"/>
    <property type="match status" value="1"/>
</dbReference>
<dbReference type="AlphaFoldDB" id="A0A4Y8MG10"/>
<keyword evidence="10 11" id="KW-0998">Cell outer membrane</keyword>
<dbReference type="PANTHER" id="PTHR32552:SF81">
    <property type="entry name" value="TONB-DEPENDENT OUTER MEMBRANE RECEPTOR"/>
    <property type="match status" value="1"/>
</dbReference>
<dbReference type="GO" id="GO:0006826">
    <property type="term" value="P:iron ion transport"/>
    <property type="evidence" value="ECO:0007669"/>
    <property type="project" value="UniProtKB-KW"/>
</dbReference>
<evidence type="ECO:0000256" key="13">
    <source>
        <dbReference type="SAM" id="MobiDB-lite"/>
    </source>
</evidence>
<sequence>MMKLVCGPVTKVFIFSENLRPPLVHPTSEHRRLPRLLCGTTSVIAFCLGGQSWASGAEAATAPPSPEAHVDHKNGPAMDQLPPVVVTAEKKPELEQKTPVAMSVYGGVRLEGLGVSDLKSLSTIAPDVNFAQVQTVVPVITIRGISSRDVTEVGDPAVVVVTDGSSVNRPYALSGTLYDLEGIEVLRGPQNTLYGRNANGGLINIVTAKPAKDVEGSASVDLGNYNARNLAAMLNVPVNDAVQFRIAAVSRRHDGYLNNAPQSDGDDENTRSGRLSVAVEPSRDFHVLFTVQQTTMRGVGPVSLDIPYVYNADGSMSHEKPQFPDDPRTFTYATPQSLNISDTLARWSFTYDLPAVELNYTGGYDSLTYHHDGDSSASPGTPVSYQQNEYPKTQNHELRVASRGDTRWSWQAGASYFEESSSLYSANVAPFAGGMYLPTLAFAYDLHAASTAAFGQTSFELTDKVKLTAGLRMTRDEKSRVGDYFFADSNAQPLTYTHVPQDNSGSWSKPTVHLAAQWSPSAVVMTYMRFDTGYKAGGFSSAGPYAPETVKGVELGAKTRWLSGRLQINASAFDYDYTGQQISQLVPFANGQVGTKIVNAGRTQIYGADTDVLALIEPIGKINLSVAWLHARFTDFLVEGDGGQNVQLAGNAPPQSPTWSVGLGIEHAWPVPSGRLIGRVDAKFQSSQHFTVFNYGDDYEKPQLTADLSATYIPNGGDFEVLAYVRNVTNTLTYMAAEEYSFDDSYRYAFAAPRTFGVKVTYYW</sequence>
<protein>
    <submittedName>
        <fullName evidence="16">TonB-dependent receptor</fullName>
    </submittedName>
</protein>
<evidence type="ECO:0000256" key="12">
    <source>
        <dbReference type="RuleBase" id="RU003357"/>
    </source>
</evidence>
<dbReference type="InterPro" id="IPR039426">
    <property type="entry name" value="TonB-dep_rcpt-like"/>
</dbReference>
<feature type="domain" description="TonB-dependent receptor plug" evidence="15">
    <location>
        <begin position="96"/>
        <end position="201"/>
    </location>
</feature>
<evidence type="ECO:0000259" key="14">
    <source>
        <dbReference type="Pfam" id="PF00593"/>
    </source>
</evidence>
<evidence type="ECO:0000256" key="9">
    <source>
        <dbReference type="ARBA" id="ARBA00023136"/>
    </source>
</evidence>
<evidence type="ECO:0000256" key="6">
    <source>
        <dbReference type="ARBA" id="ARBA00023004"/>
    </source>
</evidence>
<comment type="similarity">
    <text evidence="11 12">Belongs to the TonB-dependent receptor family.</text>
</comment>
<evidence type="ECO:0000259" key="15">
    <source>
        <dbReference type="Pfam" id="PF07715"/>
    </source>
</evidence>
<dbReference type="InterPro" id="IPR000531">
    <property type="entry name" value="Beta-barrel_TonB"/>
</dbReference>
<evidence type="ECO:0000256" key="3">
    <source>
        <dbReference type="ARBA" id="ARBA00022452"/>
    </source>
</evidence>
<name>A0A4Y8MG10_9BURK</name>
<evidence type="ECO:0000313" key="17">
    <source>
        <dbReference type="Proteomes" id="UP000297385"/>
    </source>
</evidence>
<accession>A0A4Y8MG10</accession>
<evidence type="ECO:0000256" key="10">
    <source>
        <dbReference type="ARBA" id="ARBA00023237"/>
    </source>
</evidence>
<keyword evidence="6" id="KW-0408">Iron</keyword>
<evidence type="ECO:0000256" key="7">
    <source>
        <dbReference type="ARBA" id="ARBA00023065"/>
    </source>
</evidence>
<feature type="region of interest" description="Disordered" evidence="13">
    <location>
        <begin position="57"/>
        <end position="79"/>
    </location>
</feature>
<dbReference type="InterPro" id="IPR012910">
    <property type="entry name" value="Plug_dom"/>
</dbReference>
<dbReference type="Proteomes" id="UP000297385">
    <property type="component" value="Unassembled WGS sequence"/>
</dbReference>
<evidence type="ECO:0000256" key="8">
    <source>
        <dbReference type="ARBA" id="ARBA00023077"/>
    </source>
</evidence>
<keyword evidence="4" id="KW-0410">Iron transport</keyword>
<dbReference type="PANTHER" id="PTHR32552">
    <property type="entry name" value="FERRICHROME IRON RECEPTOR-RELATED"/>
    <property type="match status" value="1"/>
</dbReference>
<comment type="subcellular location">
    <subcellularLocation>
        <location evidence="1 11">Cell outer membrane</location>
        <topology evidence="1 11">Multi-pass membrane protein</topology>
    </subcellularLocation>
</comment>
<comment type="caution">
    <text evidence="16">The sequence shown here is derived from an EMBL/GenBank/DDBJ whole genome shotgun (WGS) entry which is preliminary data.</text>
</comment>
<organism evidence="16 17">
    <name type="scientific">Paraburkholderia dipogonis</name>
    <dbReference type="NCBI Taxonomy" id="1211383"/>
    <lineage>
        <taxon>Bacteria</taxon>
        <taxon>Pseudomonadati</taxon>
        <taxon>Pseudomonadota</taxon>
        <taxon>Betaproteobacteria</taxon>
        <taxon>Burkholderiales</taxon>
        <taxon>Burkholderiaceae</taxon>
        <taxon>Paraburkholderia</taxon>
    </lineage>
</organism>
<dbReference type="PROSITE" id="PS52016">
    <property type="entry name" value="TONB_DEPENDENT_REC_3"/>
    <property type="match status" value="1"/>
</dbReference>
<dbReference type="InterPro" id="IPR036942">
    <property type="entry name" value="Beta-barrel_TonB_sf"/>
</dbReference>
<gene>
    <name evidence="16" type="ORF">E2553_42225</name>
</gene>
<dbReference type="Pfam" id="PF07715">
    <property type="entry name" value="Plug"/>
    <property type="match status" value="1"/>
</dbReference>
<keyword evidence="16" id="KW-0675">Receptor</keyword>
<feature type="domain" description="TonB-dependent receptor-like beta-barrel" evidence="14">
    <location>
        <begin position="314"/>
        <end position="728"/>
    </location>
</feature>
<keyword evidence="9 11" id="KW-0472">Membrane</keyword>
<dbReference type="SUPFAM" id="SSF56935">
    <property type="entry name" value="Porins"/>
    <property type="match status" value="1"/>
</dbReference>
<dbReference type="Gene3D" id="2.40.170.20">
    <property type="entry name" value="TonB-dependent receptor, beta-barrel domain"/>
    <property type="match status" value="1"/>
</dbReference>
<evidence type="ECO:0000256" key="2">
    <source>
        <dbReference type="ARBA" id="ARBA00022448"/>
    </source>
</evidence>
<keyword evidence="5 11" id="KW-0812">Transmembrane</keyword>
<keyword evidence="3 11" id="KW-1134">Transmembrane beta strand</keyword>
<proteinExistence type="inferred from homology"/>